<name>A0A9D5BVL1_9LILI</name>
<keyword evidence="2" id="KW-0812">Transmembrane</keyword>
<gene>
    <name evidence="4" type="ORF">J5N97_001857</name>
</gene>
<evidence type="ECO:0000256" key="1">
    <source>
        <dbReference type="ARBA" id="ARBA00022801"/>
    </source>
</evidence>
<dbReference type="AlphaFoldDB" id="A0A9D5BVL1"/>
<dbReference type="Pfam" id="PF00271">
    <property type="entry name" value="Helicase_C"/>
    <property type="match status" value="1"/>
</dbReference>
<accession>A0A9D5BVL1</accession>
<dbReference type="SUPFAM" id="SSF52540">
    <property type="entry name" value="P-loop containing nucleoside triphosphate hydrolases"/>
    <property type="match status" value="1"/>
</dbReference>
<dbReference type="InterPro" id="IPR027417">
    <property type="entry name" value="P-loop_NTPase"/>
</dbReference>
<proteinExistence type="predicted"/>
<feature type="transmembrane region" description="Helical" evidence="2">
    <location>
        <begin position="146"/>
        <end position="165"/>
    </location>
</feature>
<dbReference type="InterPro" id="IPR050496">
    <property type="entry name" value="SNF2_RAD54_helicase_repair"/>
</dbReference>
<evidence type="ECO:0000256" key="2">
    <source>
        <dbReference type="SAM" id="Phobius"/>
    </source>
</evidence>
<dbReference type="Gene3D" id="3.40.50.300">
    <property type="entry name" value="P-loop containing nucleotide triphosphate hydrolases"/>
    <property type="match status" value="1"/>
</dbReference>
<evidence type="ECO:0000313" key="5">
    <source>
        <dbReference type="Proteomes" id="UP001085076"/>
    </source>
</evidence>
<feature type="domain" description="Helicase C-terminal" evidence="3">
    <location>
        <begin position="76"/>
        <end position="125"/>
    </location>
</feature>
<keyword evidence="2" id="KW-0472">Membrane</keyword>
<organism evidence="4 5">
    <name type="scientific">Dioscorea zingiberensis</name>
    <dbReference type="NCBI Taxonomy" id="325984"/>
    <lineage>
        <taxon>Eukaryota</taxon>
        <taxon>Viridiplantae</taxon>
        <taxon>Streptophyta</taxon>
        <taxon>Embryophyta</taxon>
        <taxon>Tracheophyta</taxon>
        <taxon>Spermatophyta</taxon>
        <taxon>Magnoliopsida</taxon>
        <taxon>Liliopsida</taxon>
        <taxon>Dioscoreales</taxon>
        <taxon>Dioscoreaceae</taxon>
        <taxon>Dioscorea</taxon>
    </lineage>
</organism>
<dbReference type="Proteomes" id="UP001085076">
    <property type="component" value="Unassembled WGS sequence"/>
</dbReference>
<evidence type="ECO:0000259" key="3">
    <source>
        <dbReference type="Pfam" id="PF00271"/>
    </source>
</evidence>
<reference evidence="4 5" key="1">
    <citation type="journal article" date="2022" name="Hortic Res">
        <title>The genome of Dioscorea zingiberensis sheds light on the biosynthesis, origin and evolution of the medicinally important diosgenin saponins.</title>
        <authorList>
            <person name="Li Y."/>
            <person name="Tan C."/>
            <person name="Li Z."/>
            <person name="Guo J."/>
            <person name="Li S."/>
            <person name="Chen X."/>
            <person name="Wang C."/>
            <person name="Dai X."/>
            <person name="Yang H."/>
            <person name="Song W."/>
            <person name="Hou L."/>
            <person name="Xu J."/>
            <person name="Tong Z."/>
            <person name="Xu A."/>
            <person name="Yuan X."/>
            <person name="Wang W."/>
            <person name="Yang Q."/>
            <person name="Chen L."/>
            <person name="Sun Z."/>
            <person name="Wang K."/>
            <person name="Pan B."/>
            <person name="Chen J."/>
            <person name="Bao Y."/>
            <person name="Liu F."/>
            <person name="Qi X."/>
            <person name="Gang D.R."/>
            <person name="Wen J."/>
            <person name="Li J."/>
        </authorList>
    </citation>
    <scope>NUCLEOTIDE SEQUENCE [LARGE SCALE GENOMIC DNA]</scope>
    <source>
        <strain evidence="4">Dzin_1.0</strain>
    </source>
</reference>
<dbReference type="CDD" id="cd18793">
    <property type="entry name" value="SF2_C_SNF"/>
    <property type="match status" value="1"/>
</dbReference>
<dbReference type="EMBL" id="JAGGNH010000018">
    <property type="protein sequence ID" value="KAJ0961513.1"/>
    <property type="molecule type" value="Genomic_DNA"/>
</dbReference>
<dbReference type="PANTHER" id="PTHR45629:SF7">
    <property type="entry name" value="DNA EXCISION REPAIR PROTEIN ERCC-6-RELATED"/>
    <property type="match status" value="1"/>
</dbReference>
<dbReference type="InterPro" id="IPR049730">
    <property type="entry name" value="SNF2/RAD54-like_C"/>
</dbReference>
<dbReference type="GO" id="GO:0016787">
    <property type="term" value="F:hydrolase activity"/>
    <property type="evidence" value="ECO:0007669"/>
    <property type="project" value="UniProtKB-KW"/>
</dbReference>
<keyword evidence="2" id="KW-1133">Transmembrane helix</keyword>
<keyword evidence="5" id="KW-1185">Reference proteome</keyword>
<evidence type="ECO:0000313" key="4">
    <source>
        <dbReference type="EMBL" id="KAJ0961513.1"/>
    </source>
</evidence>
<dbReference type="GO" id="GO:0015616">
    <property type="term" value="F:DNA translocase activity"/>
    <property type="evidence" value="ECO:0007669"/>
    <property type="project" value="TreeGrafter"/>
</dbReference>
<dbReference type="InterPro" id="IPR001650">
    <property type="entry name" value="Helicase_C-like"/>
</dbReference>
<protein>
    <recommendedName>
        <fullName evidence="3">Helicase C-terminal domain-containing protein</fullName>
    </recommendedName>
</protein>
<keyword evidence="1" id="KW-0378">Hydrolase</keyword>
<feature type="transmembrane region" description="Helical" evidence="2">
    <location>
        <begin position="14"/>
        <end position="34"/>
    </location>
</feature>
<dbReference type="PANTHER" id="PTHR45629">
    <property type="entry name" value="SNF2/RAD54 FAMILY MEMBER"/>
    <property type="match status" value="1"/>
</dbReference>
<comment type="caution">
    <text evidence="4">The sequence shown here is derived from an EMBL/GenBank/DDBJ whole genome shotgun (WGS) entry which is preliminary data.</text>
</comment>
<sequence>MFGRNQVQEAGKTAAIVVGGAAGLCFLAICLLFAHSLRKGTDVILFETSLGPPDFYPQTPNCPEETFTREYLVWYKETVEGIEDFQEGSGAPIFLLTSQVGGLGLTLTKADRVIVVDSAWNPRELRTLHLQGTLGSELGKLINMKYMLLQYWDIFFVSGVLGLVLEEKSFLRA</sequence>
<dbReference type="OrthoDB" id="20828at2759"/>